<name>A0A0B7A2S5_9EUPU</name>
<protein>
    <submittedName>
        <fullName evidence="1">Uncharacterized protein</fullName>
    </submittedName>
</protein>
<reference evidence="1" key="1">
    <citation type="submission" date="2014-12" db="EMBL/GenBank/DDBJ databases">
        <title>Insight into the proteome of Arion vulgaris.</title>
        <authorList>
            <person name="Aradska J."/>
            <person name="Bulat T."/>
            <person name="Smidak R."/>
            <person name="Sarate P."/>
            <person name="Gangsoo J."/>
            <person name="Sialana F."/>
            <person name="Bilban M."/>
            <person name="Lubec G."/>
        </authorList>
    </citation>
    <scope>NUCLEOTIDE SEQUENCE</scope>
    <source>
        <tissue evidence="1">Skin</tissue>
    </source>
</reference>
<dbReference type="AlphaFoldDB" id="A0A0B7A2S5"/>
<dbReference type="EMBL" id="HACG01027521">
    <property type="protein sequence ID" value="CEK74386.1"/>
    <property type="molecule type" value="Transcribed_RNA"/>
</dbReference>
<organism evidence="1">
    <name type="scientific">Arion vulgaris</name>
    <dbReference type="NCBI Taxonomy" id="1028688"/>
    <lineage>
        <taxon>Eukaryota</taxon>
        <taxon>Metazoa</taxon>
        <taxon>Spiralia</taxon>
        <taxon>Lophotrochozoa</taxon>
        <taxon>Mollusca</taxon>
        <taxon>Gastropoda</taxon>
        <taxon>Heterobranchia</taxon>
        <taxon>Euthyneura</taxon>
        <taxon>Panpulmonata</taxon>
        <taxon>Eupulmonata</taxon>
        <taxon>Stylommatophora</taxon>
        <taxon>Helicina</taxon>
        <taxon>Arionoidea</taxon>
        <taxon>Arionidae</taxon>
        <taxon>Arion</taxon>
    </lineage>
</organism>
<gene>
    <name evidence="1" type="primary">ORF90831</name>
</gene>
<proteinExistence type="predicted"/>
<accession>A0A0B7A2S5</accession>
<evidence type="ECO:0000313" key="1">
    <source>
        <dbReference type="EMBL" id="CEK74386.1"/>
    </source>
</evidence>
<sequence length="74" mass="8431">MVGQAYPEENTVECHYTNTLVQSAREAEKRTPQTGVEMESSCGTEGCWIILGSRDQENWRTAVEALCFMRSREE</sequence>